<dbReference type="InterPro" id="IPR009339">
    <property type="entry name" value="DUF998"/>
</dbReference>
<feature type="transmembrane region" description="Helical" evidence="1">
    <location>
        <begin position="131"/>
        <end position="151"/>
    </location>
</feature>
<keyword evidence="1" id="KW-0472">Membrane</keyword>
<evidence type="ECO:0000256" key="1">
    <source>
        <dbReference type="SAM" id="Phobius"/>
    </source>
</evidence>
<feature type="transmembrane region" description="Helical" evidence="1">
    <location>
        <begin position="102"/>
        <end position="124"/>
    </location>
</feature>
<reference evidence="2" key="1">
    <citation type="journal article" date="2020" name="mSystems">
        <title>Genome- and Community-Level Interaction Insights into Carbon Utilization and Element Cycling Functions of Hydrothermarchaeota in Hydrothermal Sediment.</title>
        <authorList>
            <person name="Zhou Z."/>
            <person name="Liu Y."/>
            <person name="Xu W."/>
            <person name="Pan J."/>
            <person name="Luo Z.H."/>
            <person name="Li M."/>
        </authorList>
    </citation>
    <scope>NUCLEOTIDE SEQUENCE [LARGE SCALE GENOMIC DNA]</scope>
    <source>
        <strain evidence="2">SpSt-16</strain>
    </source>
</reference>
<dbReference type="PANTHER" id="PTHR42241">
    <property type="entry name" value="HYPOTHETICAL MEMBRANE PROTEIN, CONSERVED, DUF998 FAMILY"/>
    <property type="match status" value="1"/>
</dbReference>
<feature type="transmembrane region" description="Helical" evidence="1">
    <location>
        <begin position="78"/>
        <end position="96"/>
    </location>
</feature>
<evidence type="ECO:0000313" key="2">
    <source>
        <dbReference type="EMBL" id="HEW53015.1"/>
    </source>
</evidence>
<proteinExistence type="predicted"/>
<accession>A0A7C2Z994</accession>
<dbReference type="Pfam" id="PF06197">
    <property type="entry name" value="DUF998"/>
    <property type="match status" value="1"/>
</dbReference>
<keyword evidence="1" id="KW-0812">Transmembrane</keyword>
<name>A0A7C2Z994_9CREN</name>
<sequence length="187" mass="20384">MARKILFIPLMSIAIPLICIAVSAILSPWFNVYDNALSDLGHATRSPVAPILNFGLSLGGTLIVITAVTILNRIHRILALLLSLTGYSLVLVAVFDEVYRSLHYWVSVLFFVGLAVSVATYAIITKNMTRIVLVTIALALSIILWIAHITYRVPRGAAIPELISILAAIPFYIDASLKSSRIALKQS</sequence>
<comment type="caution">
    <text evidence="2">The sequence shown here is derived from an EMBL/GenBank/DDBJ whole genome shotgun (WGS) entry which is preliminary data.</text>
</comment>
<dbReference type="AlphaFoldDB" id="A0A7C2Z994"/>
<organism evidence="2">
    <name type="scientific">Ignisphaera aggregans</name>
    <dbReference type="NCBI Taxonomy" id="334771"/>
    <lineage>
        <taxon>Archaea</taxon>
        <taxon>Thermoproteota</taxon>
        <taxon>Thermoprotei</taxon>
        <taxon>Desulfurococcales</taxon>
        <taxon>Desulfurococcaceae</taxon>
        <taxon>Ignisphaera</taxon>
    </lineage>
</organism>
<feature type="transmembrane region" description="Helical" evidence="1">
    <location>
        <begin position="7"/>
        <end position="30"/>
    </location>
</feature>
<dbReference type="EMBL" id="DSGT01000007">
    <property type="protein sequence ID" value="HEW53015.1"/>
    <property type="molecule type" value="Genomic_DNA"/>
</dbReference>
<dbReference type="PANTHER" id="PTHR42241:SF2">
    <property type="entry name" value="HYPOTHETICAL MEMBRANE PROTEIN, CONSERVED, DUF998 FAMILY"/>
    <property type="match status" value="1"/>
</dbReference>
<protein>
    <submittedName>
        <fullName evidence="2">DUF998 domain-containing protein</fullName>
    </submittedName>
</protein>
<keyword evidence="1" id="KW-1133">Transmembrane helix</keyword>
<feature type="transmembrane region" description="Helical" evidence="1">
    <location>
        <begin position="50"/>
        <end position="71"/>
    </location>
</feature>
<gene>
    <name evidence="2" type="ORF">ENO77_02430</name>
</gene>
<feature type="transmembrane region" description="Helical" evidence="1">
    <location>
        <begin position="157"/>
        <end position="177"/>
    </location>
</feature>